<keyword evidence="2" id="KW-1133">Transmembrane helix</keyword>
<protein>
    <recommendedName>
        <fullName evidence="5">PorT family protein</fullName>
    </recommendedName>
</protein>
<evidence type="ECO:0000313" key="4">
    <source>
        <dbReference type="Proteomes" id="UP000305398"/>
    </source>
</evidence>
<dbReference type="EMBL" id="CP040896">
    <property type="protein sequence ID" value="QDA60671.1"/>
    <property type="molecule type" value="Genomic_DNA"/>
</dbReference>
<dbReference type="RefSeq" id="WP_139515847.1">
    <property type="nucleotide sequence ID" value="NZ_CP040896.1"/>
</dbReference>
<evidence type="ECO:0000313" key="3">
    <source>
        <dbReference type="EMBL" id="QDA60671.1"/>
    </source>
</evidence>
<sequence>MGLSANNNTPDPQSTGDLEHLFRQKFADAEVAPRFQLWEQLDHELLVRQNETYRRRLLLHRWLAAACVLFMLSVGGWFGLRSGRSLAPQGELASQRTAPEATTAAGILGAKTDAATAHVADRAPAGASYAVSAPESGTQTDSDAANALAVQAGSPAGTTFLSPAMGEETNILQAFDSQSFVSGRKARAVGGNSASTSAFASDAASVNGNGASLLARQVNALLSDFATASVAFLRPDTLKPALQTTPPAVAKSATDWASVEEEEKPRSKTGRWRVGGSYGAASYNPNINFSGGAVASSNLSYSAAPTVAADYRNASNLYEAGAQEYRRNLRPGPAQRATLSVSYALNKRWVLLTGMEAARQEASSKTSYAFANNTTAAFAGKSATVSNQAAVPYMAYSQVSMPYGQQRTTRYRYQTASVPMAVRYGSPKTGISLYAKVGAVVGVLLSSRTEVEGAPSLTREDTFKSSDSPYRKVLAAVRGGAGMQYRPADATWTLAVGPSAESGLNSLNANPMHASRPYSVGMEASVEFGNTKAAPIAR</sequence>
<evidence type="ECO:0000256" key="2">
    <source>
        <dbReference type="SAM" id="Phobius"/>
    </source>
</evidence>
<gene>
    <name evidence="3" type="ORF">FHG12_11405</name>
</gene>
<proteinExistence type="predicted"/>
<organism evidence="3 4">
    <name type="scientific">Hymenobacter jejuensis</name>
    <dbReference type="NCBI Taxonomy" id="2502781"/>
    <lineage>
        <taxon>Bacteria</taxon>
        <taxon>Pseudomonadati</taxon>
        <taxon>Bacteroidota</taxon>
        <taxon>Cytophagia</taxon>
        <taxon>Cytophagales</taxon>
        <taxon>Hymenobacteraceae</taxon>
        <taxon>Hymenobacter</taxon>
    </lineage>
</organism>
<reference evidence="3 4" key="1">
    <citation type="submission" date="2019-06" db="EMBL/GenBank/DDBJ databases">
        <authorList>
            <person name="Srinivasan S."/>
        </authorList>
    </citation>
    <scope>NUCLEOTIDE SEQUENCE [LARGE SCALE GENOMIC DNA]</scope>
    <source>
        <strain evidence="3 4">17J68-5</strain>
    </source>
</reference>
<dbReference type="Proteomes" id="UP000305398">
    <property type="component" value="Chromosome"/>
</dbReference>
<dbReference type="AlphaFoldDB" id="A0A5B7ZZT7"/>
<feature type="region of interest" description="Disordered" evidence="1">
    <location>
        <begin position="252"/>
        <end position="271"/>
    </location>
</feature>
<evidence type="ECO:0008006" key="5">
    <source>
        <dbReference type="Google" id="ProtNLM"/>
    </source>
</evidence>
<evidence type="ECO:0000256" key="1">
    <source>
        <dbReference type="SAM" id="MobiDB-lite"/>
    </source>
</evidence>
<dbReference type="OrthoDB" id="868254at2"/>
<feature type="transmembrane region" description="Helical" evidence="2">
    <location>
        <begin position="62"/>
        <end position="80"/>
    </location>
</feature>
<keyword evidence="2" id="KW-0812">Transmembrane</keyword>
<dbReference type="KEGG" id="hyj:FHG12_11405"/>
<accession>A0A5B7ZZT7</accession>
<keyword evidence="2" id="KW-0472">Membrane</keyword>
<name>A0A5B7ZZT7_9BACT</name>
<keyword evidence="4" id="KW-1185">Reference proteome</keyword>